<protein>
    <submittedName>
        <fullName evidence="7">JAB domain-containing protein</fullName>
    </submittedName>
</protein>
<dbReference type="Pfam" id="PF04002">
    <property type="entry name" value="RadC"/>
    <property type="match status" value="1"/>
</dbReference>
<sequence length="141" mass="16142">MHWVKLKQIKTRRPRWAKPVASKEEIYAMLKRYYRFHDREEALIICLDMKNVPTHIHSLAVGSISLCIIHPREVFKVALLSNAAQMILVHNHPSGDPTPSKEDWDITERLRRAGEIMGVGLLDSLIIGEGEVRSILKTGRP</sequence>
<keyword evidence="3" id="KW-0378">Hydrolase</keyword>
<evidence type="ECO:0000256" key="2">
    <source>
        <dbReference type="ARBA" id="ARBA00022723"/>
    </source>
</evidence>
<keyword evidence="8" id="KW-1185">Reference proteome</keyword>
<dbReference type="CDD" id="cd08071">
    <property type="entry name" value="MPN_DUF2466"/>
    <property type="match status" value="1"/>
</dbReference>
<gene>
    <name evidence="7" type="ORF">MNODULE_22335</name>
</gene>
<name>A0A7X6DV84_9BACT</name>
<dbReference type="InterPro" id="IPR020891">
    <property type="entry name" value="UPF0758_CS"/>
</dbReference>
<keyword evidence="4" id="KW-0862">Zinc</keyword>
<dbReference type="PROSITE" id="PS50249">
    <property type="entry name" value="MPN"/>
    <property type="match status" value="1"/>
</dbReference>
<reference evidence="7 8" key="1">
    <citation type="journal article" date="2020" name="Nature">
        <title>Bacterial chemolithoautotrophy via manganese oxidation.</title>
        <authorList>
            <person name="Yu H."/>
            <person name="Leadbetter J.R."/>
        </authorList>
    </citation>
    <scope>NUCLEOTIDE SEQUENCE [LARGE SCALE GENOMIC DNA]</scope>
    <source>
        <strain evidence="7 8">Mn-1</strain>
    </source>
</reference>
<keyword evidence="2" id="KW-0479">Metal-binding</keyword>
<evidence type="ECO:0000256" key="3">
    <source>
        <dbReference type="ARBA" id="ARBA00022801"/>
    </source>
</evidence>
<dbReference type="Proteomes" id="UP000534783">
    <property type="component" value="Unassembled WGS sequence"/>
</dbReference>
<dbReference type="RefSeq" id="WP_168063460.1">
    <property type="nucleotide sequence ID" value="NZ_VTOW01000007.1"/>
</dbReference>
<keyword evidence="5" id="KW-0482">Metalloprotease</keyword>
<evidence type="ECO:0000313" key="8">
    <source>
        <dbReference type="Proteomes" id="UP000534783"/>
    </source>
</evidence>
<dbReference type="InterPro" id="IPR001405">
    <property type="entry name" value="UPF0758"/>
</dbReference>
<feature type="domain" description="MPN" evidence="6">
    <location>
        <begin position="19"/>
        <end position="141"/>
    </location>
</feature>
<evidence type="ECO:0000256" key="4">
    <source>
        <dbReference type="ARBA" id="ARBA00022833"/>
    </source>
</evidence>
<dbReference type="PANTHER" id="PTHR30471">
    <property type="entry name" value="DNA REPAIR PROTEIN RADC"/>
    <property type="match status" value="1"/>
</dbReference>
<dbReference type="GO" id="GO:0046872">
    <property type="term" value="F:metal ion binding"/>
    <property type="evidence" value="ECO:0007669"/>
    <property type="project" value="UniProtKB-KW"/>
</dbReference>
<dbReference type="GO" id="GO:0006508">
    <property type="term" value="P:proteolysis"/>
    <property type="evidence" value="ECO:0007669"/>
    <property type="project" value="UniProtKB-KW"/>
</dbReference>
<dbReference type="EMBL" id="VTOW01000007">
    <property type="protein sequence ID" value="NKE73503.1"/>
    <property type="molecule type" value="Genomic_DNA"/>
</dbReference>
<accession>A0A7X6DV84</accession>
<dbReference type="InterPro" id="IPR025657">
    <property type="entry name" value="RadC_JAB"/>
</dbReference>
<keyword evidence="1" id="KW-0645">Protease</keyword>
<organism evidence="7 8">
    <name type="scientific">Candidatus Manganitrophus noduliformans</name>
    <dbReference type="NCBI Taxonomy" id="2606439"/>
    <lineage>
        <taxon>Bacteria</taxon>
        <taxon>Pseudomonadati</taxon>
        <taxon>Nitrospirota</taxon>
        <taxon>Nitrospiria</taxon>
        <taxon>Candidatus Troglogloeales</taxon>
        <taxon>Candidatus Manganitrophaceae</taxon>
        <taxon>Candidatus Manganitrophus</taxon>
    </lineage>
</organism>
<evidence type="ECO:0000256" key="1">
    <source>
        <dbReference type="ARBA" id="ARBA00022670"/>
    </source>
</evidence>
<dbReference type="PANTHER" id="PTHR30471:SF3">
    <property type="entry name" value="UPF0758 PROTEIN YEES-RELATED"/>
    <property type="match status" value="1"/>
</dbReference>
<evidence type="ECO:0000259" key="6">
    <source>
        <dbReference type="PROSITE" id="PS50249"/>
    </source>
</evidence>
<evidence type="ECO:0000313" key="7">
    <source>
        <dbReference type="EMBL" id="NKE73503.1"/>
    </source>
</evidence>
<dbReference type="Gene3D" id="3.40.140.10">
    <property type="entry name" value="Cytidine Deaminase, domain 2"/>
    <property type="match status" value="1"/>
</dbReference>
<evidence type="ECO:0000256" key="5">
    <source>
        <dbReference type="ARBA" id="ARBA00023049"/>
    </source>
</evidence>
<proteinExistence type="predicted"/>
<dbReference type="InterPro" id="IPR037518">
    <property type="entry name" value="MPN"/>
</dbReference>
<dbReference type="GO" id="GO:0008237">
    <property type="term" value="F:metallopeptidase activity"/>
    <property type="evidence" value="ECO:0007669"/>
    <property type="project" value="UniProtKB-KW"/>
</dbReference>
<dbReference type="PROSITE" id="PS01302">
    <property type="entry name" value="UPF0758"/>
    <property type="match status" value="1"/>
</dbReference>
<comment type="caution">
    <text evidence="7">The sequence shown here is derived from an EMBL/GenBank/DDBJ whole genome shotgun (WGS) entry which is preliminary data.</text>
</comment>
<dbReference type="AlphaFoldDB" id="A0A7X6DV84"/>